<sequence>MGVNWSRKGHYKTFFECERSLTGKFLKYHVIEKLAEPVPFDPEHDPKISIINPKLHNL</sequence>
<dbReference type="EMBL" id="AMCI01007038">
    <property type="protein sequence ID" value="EJW93323.1"/>
    <property type="molecule type" value="Genomic_DNA"/>
</dbReference>
<name>J9FFW1_9ZZZZ</name>
<gene>
    <name evidence="1" type="ORF">EVA_18571</name>
</gene>
<dbReference type="AlphaFoldDB" id="J9FFW1"/>
<organism evidence="1">
    <name type="scientific">gut metagenome</name>
    <dbReference type="NCBI Taxonomy" id="749906"/>
    <lineage>
        <taxon>unclassified sequences</taxon>
        <taxon>metagenomes</taxon>
        <taxon>organismal metagenomes</taxon>
    </lineage>
</organism>
<proteinExistence type="predicted"/>
<comment type="caution">
    <text evidence="1">The sequence shown here is derived from an EMBL/GenBank/DDBJ whole genome shotgun (WGS) entry which is preliminary data.</text>
</comment>
<reference evidence="1" key="1">
    <citation type="journal article" date="2012" name="PLoS ONE">
        <title>Gene sets for utilization of primary and secondary nutrition supplies in the distal gut of endangered iberian lynx.</title>
        <authorList>
            <person name="Alcaide M."/>
            <person name="Messina E."/>
            <person name="Richter M."/>
            <person name="Bargiela R."/>
            <person name="Peplies J."/>
            <person name="Huws S.A."/>
            <person name="Newbold C.J."/>
            <person name="Golyshin P.N."/>
            <person name="Simon M.A."/>
            <person name="Lopez G."/>
            <person name="Yakimov M.M."/>
            <person name="Ferrer M."/>
        </authorList>
    </citation>
    <scope>NUCLEOTIDE SEQUENCE</scope>
</reference>
<protein>
    <submittedName>
        <fullName evidence="1">Uncharacterized protein</fullName>
    </submittedName>
</protein>
<evidence type="ECO:0000313" key="1">
    <source>
        <dbReference type="EMBL" id="EJW93323.1"/>
    </source>
</evidence>
<accession>J9FFW1</accession>
<feature type="non-terminal residue" evidence="1">
    <location>
        <position position="58"/>
    </location>
</feature>